<accession>A0A2H9TJ56</accession>
<gene>
    <name evidence="11" type="ORF">PSACC_02395</name>
</gene>
<dbReference type="AlphaFoldDB" id="A0A2H9TJ56"/>
<reference evidence="11 12" key="1">
    <citation type="submission" date="2016-10" db="EMBL/GenBank/DDBJ databases">
        <title>The genome of Paramicrosporidium saccamoebae is the missing link in understanding Cryptomycota and Microsporidia evolution.</title>
        <authorList>
            <person name="Quandt C.A."/>
            <person name="Beaudet D."/>
            <person name="Corsaro D."/>
            <person name="Michel R."/>
            <person name="Corradi N."/>
            <person name="James T."/>
        </authorList>
    </citation>
    <scope>NUCLEOTIDE SEQUENCE [LARGE SCALE GENOMIC DNA]</scope>
    <source>
        <strain evidence="11 12">KSL3</strain>
    </source>
</reference>
<evidence type="ECO:0000256" key="4">
    <source>
        <dbReference type="ARBA" id="ARBA00022737"/>
    </source>
</evidence>
<dbReference type="STRING" id="1246581.A0A2H9TJ56"/>
<dbReference type="PANTHER" id="PTHR45829:SF4">
    <property type="entry name" value="MITOCHONDRIAL CARRIER PROTEIN RIM2"/>
    <property type="match status" value="1"/>
</dbReference>
<keyword evidence="12" id="KW-1185">Reference proteome</keyword>
<dbReference type="SUPFAM" id="SSF103506">
    <property type="entry name" value="Mitochondrial carrier"/>
    <property type="match status" value="1"/>
</dbReference>
<keyword evidence="7" id="KW-0496">Mitochondrion</keyword>
<organism evidence="11 12">
    <name type="scientific">Paramicrosporidium saccamoebae</name>
    <dbReference type="NCBI Taxonomy" id="1246581"/>
    <lineage>
        <taxon>Eukaryota</taxon>
        <taxon>Fungi</taxon>
        <taxon>Fungi incertae sedis</taxon>
        <taxon>Cryptomycota</taxon>
        <taxon>Cryptomycota incertae sedis</taxon>
        <taxon>Paramicrosporidium</taxon>
    </lineage>
</organism>
<keyword evidence="8 9" id="KW-0472">Membrane</keyword>
<keyword evidence="3 9" id="KW-0812">Transmembrane</keyword>
<dbReference type="GO" id="GO:1990519">
    <property type="term" value="P:pyrimidine nucleotide import into mitochondrion"/>
    <property type="evidence" value="ECO:0007669"/>
    <property type="project" value="TreeGrafter"/>
</dbReference>
<evidence type="ECO:0000256" key="3">
    <source>
        <dbReference type="ARBA" id="ARBA00022692"/>
    </source>
</evidence>
<dbReference type="Proteomes" id="UP000240830">
    <property type="component" value="Unassembled WGS sequence"/>
</dbReference>
<evidence type="ECO:0000256" key="10">
    <source>
        <dbReference type="RuleBase" id="RU000488"/>
    </source>
</evidence>
<dbReference type="InterPro" id="IPR023395">
    <property type="entry name" value="MCP_dom_sf"/>
</dbReference>
<comment type="subcellular location">
    <subcellularLocation>
        <location evidence="1">Mitochondrion inner membrane</location>
        <topology evidence="1">Multi-pass membrane protein</topology>
    </subcellularLocation>
</comment>
<comment type="similarity">
    <text evidence="10">Belongs to the mitochondrial carrier (TC 2.A.29) family.</text>
</comment>
<dbReference type="InterPro" id="IPR018108">
    <property type="entry name" value="MCP_transmembrane"/>
</dbReference>
<dbReference type="OrthoDB" id="269120at2759"/>
<dbReference type="PANTHER" id="PTHR45829">
    <property type="entry name" value="MITOCHONDRIAL CARRIER PROTEIN RIM2"/>
    <property type="match status" value="1"/>
</dbReference>
<evidence type="ECO:0000256" key="2">
    <source>
        <dbReference type="ARBA" id="ARBA00022448"/>
    </source>
</evidence>
<evidence type="ECO:0000256" key="6">
    <source>
        <dbReference type="ARBA" id="ARBA00022989"/>
    </source>
</evidence>
<sequence length="280" mass="31274">MYQVVTDGTTLSFRASPMRAAWMHVVGTLGSLKGIYNNEGITALWRGMGPTIVGVMPSRAIYFGTYSKTKQFLTGLSGEETSWVHLGSALAAGIVTSTATNPIWLVKTRMQLQSDQNSRLYRNSFHCLQVVSRTEGLRGLYKGLTASYLGTLEGTVQWVLYEKLKRAVATHRHRQAGTEYHPSTTTSTLTWIDFFVTAASAKLVAAVIAYPHEVLRTRLREDNNKYRGLVQCAARIFREEGVTAYYGGMTAHLMRVVPNSAIMFFCYEFLIHTYANMSLD</sequence>
<dbReference type="GO" id="GO:0005743">
    <property type="term" value="C:mitochondrial inner membrane"/>
    <property type="evidence" value="ECO:0007669"/>
    <property type="project" value="UniProtKB-SubCell"/>
</dbReference>
<evidence type="ECO:0000256" key="1">
    <source>
        <dbReference type="ARBA" id="ARBA00004448"/>
    </source>
</evidence>
<dbReference type="InterPro" id="IPR049562">
    <property type="entry name" value="SLC25A33/36-like"/>
</dbReference>
<protein>
    <recommendedName>
        <fullName evidence="13">Mitochondrial carrier protein</fullName>
    </recommendedName>
</protein>
<evidence type="ECO:0000256" key="9">
    <source>
        <dbReference type="PROSITE-ProRule" id="PRU00282"/>
    </source>
</evidence>
<dbReference type="GO" id="GO:0030001">
    <property type="term" value="P:metal ion transport"/>
    <property type="evidence" value="ECO:0007669"/>
    <property type="project" value="EnsemblFungi"/>
</dbReference>
<feature type="repeat" description="Solcar" evidence="9">
    <location>
        <begin position="80"/>
        <end position="167"/>
    </location>
</feature>
<dbReference type="GO" id="GO:0015218">
    <property type="term" value="F:pyrimidine nucleotide transmembrane transporter activity"/>
    <property type="evidence" value="ECO:0007669"/>
    <property type="project" value="EnsemblFungi"/>
</dbReference>
<evidence type="ECO:0000313" key="11">
    <source>
        <dbReference type="EMBL" id="PJF17787.1"/>
    </source>
</evidence>
<dbReference type="Gene3D" id="1.50.40.10">
    <property type="entry name" value="Mitochondrial carrier domain"/>
    <property type="match status" value="1"/>
</dbReference>
<feature type="repeat" description="Solcar" evidence="9">
    <location>
        <begin position="189"/>
        <end position="273"/>
    </location>
</feature>
<keyword evidence="6" id="KW-1133">Transmembrane helix</keyword>
<dbReference type="EMBL" id="MTSL01000159">
    <property type="protein sequence ID" value="PJF17787.1"/>
    <property type="molecule type" value="Genomic_DNA"/>
</dbReference>
<keyword evidence="5" id="KW-0999">Mitochondrion inner membrane</keyword>
<dbReference type="PROSITE" id="PS50920">
    <property type="entry name" value="SOLCAR"/>
    <property type="match status" value="3"/>
</dbReference>
<evidence type="ECO:0000313" key="12">
    <source>
        <dbReference type="Proteomes" id="UP000240830"/>
    </source>
</evidence>
<keyword evidence="2 10" id="KW-0813">Transport</keyword>
<name>A0A2H9TJ56_9FUNG</name>
<proteinExistence type="inferred from homology"/>
<evidence type="ECO:0000256" key="5">
    <source>
        <dbReference type="ARBA" id="ARBA00022792"/>
    </source>
</evidence>
<keyword evidence="4" id="KW-0677">Repeat</keyword>
<evidence type="ECO:0000256" key="7">
    <source>
        <dbReference type="ARBA" id="ARBA00023128"/>
    </source>
</evidence>
<evidence type="ECO:0000256" key="8">
    <source>
        <dbReference type="ARBA" id="ARBA00023136"/>
    </source>
</evidence>
<comment type="caution">
    <text evidence="11">The sequence shown here is derived from an EMBL/GenBank/DDBJ whole genome shotgun (WGS) entry which is preliminary data.</text>
</comment>
<evidence type="ECO:0008006" key="13">
    <source>
        <dbReference type="Google" id="ProtNLM"/>
    </source>
</evidence>
<dbReference type="Pfam" id="PF00153">
    <property type="entry name" value="Mito_carr"/>
    <property type="match status" value="3"/>
</dbReference>
<feature type="repeat" description="Solcar" evidence="9">
    <location>
        <begin position="1"/>
        <end position="72"/>
    </location>
</feature>